<gene>
    <name evidence="2" type="ORF">PCOR1329_LOCUS25959</name>
</gene>
<keyword evidence="3" id="KW-1185">Reference proteome</keyword>
<evidence type="ECO:0000313" key="3">
    <source>
        <dbReference type="Proteomes" id="UP001189429"/>
    </source>
</evidence>
<proteinExistence type="predicted"/>
<organism evidence="2 3">
    <name type="scientific">Prorocentrum cordatum</name>
    <dbReference type="NCBI Taxonomy" id="2364126"/>
    <lineage>
        <taxon>Eukaryota</taxon>
        <taxon>Sar</taxon>
        <taxon>Alveolata</taxon>
        <taxon>Dinophyceae</taxon>
        <taxon>Prorocentrales</taxon>
        <taxon>Prorocentraceae</taxon>
        <taxon>Prorocentrum</taxon>
    </lineage>
</organism>
<dbReference type="EMBL" id="CAUYUJ010009147">
    <property type="protein sequence ID" value="CAK0825985.1"/>
    <property type="molecule type" value="Genomic_DNA"/>
</dbReference>
<feature type="region of interest" description="Disordered" evidence="1">
    <location>
        <begin position="127"/>
        <end position="173"/>
    </location>
</feature>
<comment type="caution">
    <text evidence="2">The sequence shown here is derived from an EMBL/GenBank/DDBJ whole genome shotgun (WGS) entry which is preliminary data.</text>
</comment>
<reference evidence="2" key="1">
    <citation type="submission" date="2023-10" db="EMBL/GenBank/DDBJ databases">
        <authorList>
            <person name="Chen Y."/>
            <person name="Shah S."/>
            <person name="Dougan E. K."/>
            <person name="Thang M."/>
            <person name="Chan C."/>
        </authorList>
    </citation>
    <scope>NUCLEOTIDE SEQUENCE [LARGE SCALE GENOMIC DNA]</scope>
</reference>
<accession>A0ABN9S327</accession>
<dbReference type="Proteomes" id="UP001189429">
    <property type="component" value="Unassembled WGS sequence"/>
</dbReference>
<protein>
    <submittedName>
        <fullName evidence="2">Uncharacterized protein</fullName>
    </submittedName>
</protein>
<feature type="compositionally biased region" description="Low complexity" evidence="1">
    <location>
        <begin position="127"/>
        <end position="144"/>
    </location>
</feature>
<sequence>MRLAGMSPSFAKRQVSFLEGTGPQRDCWLIDGDRLRRVHVHPRRTYFTPSDAEDIPVPIESLSSVAVIACQEIDFGDGVDRIESLQCDWRLGAEISQEARWIGYTDFAIEVGQGSEGAQVSVSQASLSNSSPLSTDLSVSDSVGDLGGPRQPGETTGSAGPDPTTGATRLKRARQLDFLSRSRQLRRCHAR</sequence>
<evidence type="ECO:0000256" key="1">
    <source>
        <dbReference type="SAM" id="MobiDB-lite"/>
    </source>
</evidence>
<evidence type="ECO:0000313" key="2">
    <source>
        <dbReference type="EMBL" id="CAK0825985.1"/>
    </source>
</evidence>
<name>A0ABN9S327_9DINO</name>